<protein>
    <submittedName>
        <fullName evidence="2">Uncharacterized protein</fullName>
    </submittedName>
</protein>
<feature type="non-terminal residue" evidence="2">
    <location>
        <position position="72"/>
    </location>
</feature>
<evidence type="ECO:0000313" key="2">
    <source>
        <dbReference type="EMBL" id="ORE12384.1"/>
    </source>
</evidence>
<name>A0A1X0RK85_RHIZD</name>
<accession>A0A1X0RK85</accession>
<dbReference type="Proteomes" id="UP000242381">
    <property type="component" value="Unassembled WGS sequence"/>
</dbReference>
<dbReference type="EMBL" id="KV921682">
    <property type="protein sequence ID" value="ORE12384.1"/>
    <property type="molecule type" value="Genomic_DNA"/>
</dbReference>
<feature type="region of interest" description="Disordered" evidence="1">
    <location>
        <begin position="1"/>
        <end position="72"/>
    </location>
</feature>
<proteinExistence type="predicted"/>
<dbReference type="AlphaFoldDB" id="A0A1X0RK85"/>
<organism evidence="2 3">
    <name type="scientific">Rhizopus microsporus</name>
    <dbReference type="NCBI Taxonomy" id="58291"/>
    <lineage>
        <taxon>Eukaryota</taxon>
        <taxon>Fungi</taxon>
        <taxon>Fungi incertae sedis</taxon>
        <taxon>Mucoromycota</taxon>
        <taxon>Mucoromycotina</taxon>
        <taxon>Mucoromycetes</taxon>
        <taxon>Mucorales</taxon>
        <taxon>Mucorineae</taxon>
        <taxon>Rhizopodaceae</taxon>
        <taxon>Rhizopus</taxon>
    </lineage>
</organism>
<gene>
    <name evidence="2" type="ORF">BCV71DRAFT_281679</name>
</gene>
<evidence type="ECO:0000256" key="1">
    <source>
        <dbReference type="SAM" id="MobiDB-lite"/>
    </source>
</evidence>
<reference evidence="2 3" key="1">
    <citation type="journal article" date="2016" name="Proc. Natl. Acad. Sci. U.S.A.">
        <title>Lipid metabolic changes in an early divergent fungus govern the establishment of a mutualistic symbiosis with endobacteria.</title>
        <authorList>
            <person name="Lastovetsky O.A."/>
            <person name="Gaspar M.L."/>
            <person name="Mondo S.J."/>
            <person name="LaButti K.M."/>
            <person name="Sandor L."/>
            <person name="Grigoriev I.V."/>
            <person name="Henry S.A."/>
            <person name="Pawlowska T.E."/>
        </authorList>
    </citation>
    <scope>NUCLEOTIDE SEQUENCE [LARGE SCALE GENOMIC DNA]</scope>
    <source>
        <strain evidence="2 3">ATCC 11559</strain>
    </source>
</reference>
<evidence type="ECO:0000313" key="3">
    <source>
        <dbReference type="Proteomes" id="UP000242381"/>
    </source>
</evidence>
<sequence>MPGQEDSDDDFRPALTLRKRKSMPYYNKISKCNKPNISQRKRSSGPAPDKEAQGKRNGHRCPISAWNQPGDY</sequence>